<dbReference type="AlphaFoldDB" id="A0A1R2ARA5"/>
<dbReference type="PROSITE" id="PS50096">
    <property type="entry name" value="IQ"/>
    <property type="match status" value="1"/>
</dbReference>
<protein>
    <recommendedName>
        <fullName evidence="4">MORN repeat protein</fullName>
    </recommendedName>
</protein>
<organism evidence="2 3">
    <name type="scientific">Stentor coeruleus</name>
    <dbReference type="NCBI Taxonomy" id="5963"/>
    <lineage>
        <taxon>Eukaryota</taxon>
        <taxon>Sar</taxon>
        <taxon>Alveolata</taxon>
        <taxon>Ciliophora</taxon>
        <taxon>Postciliodesmatophora</taxon>
        <taxon>Heterotrichea</taxon>
        <taxon>Heterotrichida</taxon>
        <taxon>Stentoridae</taxon>
        <taxon>Stentor</taxon>
    </lineage>
</organism>
<dbReference type="PANTHER" id="PTHR43215">
    <property type="entry name" value="RADIAL SPOKE HEAD 1 HOMOLOG"/>
    <property type="match status" value="1"/>
</dbReference>
<dbReference type="SUPFAM" id="SSF82185">
    <property type="entry name" value="Histone H3 K4-specific methyltransferase SET7/9 N-terminal domain"/>
    <property type="match status" value="2"/>
</dbReference>
<evidence type="ECO:0008006" key="4">
    <source>
        <dbReference type="Google" id="ProtNLM"/>
    </source>
</evidence>
<dbReference type="EMBL" id="MPUH01001574">
    <property type="protein sequence ID" value="OMJ67047.1"/>
    <property type="molecule type" value="Genomic_DNA"/>
</dbReference>
<accession>A0A1R2ARA5</accession>
<proteinExistence type="predicted"/>
<evidence type="ECO:0000256" key="1">
    <source>
        <dbReference type="ARBA" id="ARBA00022737"/>
    </source>
</evidence>
<dbReference type="PANTHER" id="PTHR43215:SF14">
    <property type="entry name" value="RADIAL SPOKE HEAD 1 HOMOLOG"/>
    <property type="match status" value="1"/>
</dbReference>
<keyword evidence="3" id="KW-1185">Reference proteome</keyword>
<dbReference type="OrthoDB" id="270720at2759"/>
<gene>
    <name evidence="2" type="ORF">SteCoe_35890</name>
</gene>
<keyword evidence="1" id="KW-0677">Repeat</keyword>
<reference evidence="2 3" key="1">
    <citation type="submission" date="2016-11" db="EMBL/GenBank/DDBJ databases">
        <title>The macronuclear genome of Stentor coeruleus: a giant cell with tiny introns.</title>
        <authorList>
            <person name="Slabodnick M."/>
            <person name="Ruby J.G."/>
            <person name="Reiff S.B."/>
            <person name="Swart E.C."/>
            <person name="Gosai S."/>
            <person name="Prabakaran S."/>
            <person name="Witkowska E."/>
            <person name="Larue G.E."/>
            <person name="Fisher S."/>
            <person name="Freeman R.M."/>
            <person name="Gunawardena J."/>
            <person name="Chu W."/>
            <person name="Stover N.A."/>
            <person name="Gregory B.D."/>
            <person name="Nowacki M."/>
            <person name="Derisi J."/>
            <person name="Roy S.W."/>
            <person name="Marshall W.F."/>
            <person name="Sood P."/>
        </authorList>
    </citation>
    <scope>NUCLEOTIDE SEQUENCE [LARGE SCALE GENOMIC DNA]</scope>
    <source>
        <strain evidence="2">WM001</strain>
    </source>
</reference>
<dbReference type="Gene3D" id="2.20.110.10">
    <property type="entry name" value="Histone H3 K4-specific methyltransferase SET7/9 N-terminal domain"/>
    <property type="match status" value="4"/>
</dbReference>
<name>A0A1R2ARA5_9CILI</name>
<dbReference type="InterPro" id="IPR003409">
    <property type="entry name" value="MORN"/>
</dbReference>
<evidence type="ECO:0000313" key="2">
    <source>
        <dbReference type="EMBL" id="OMJ67047.1"/>
    </source>
</evidence>
<sequence>MGNNCSCLNSTEADEKLTETEKAIIEIEKSSIIDMKNRDEDKTLRQNLEEVIVEVEFDTDQVITIQSIIRGFLERHKAKKRTAANITKGIGRQKSHAKISRPVSLDSKSYSKNFVELSQDKVPDYLTREVKSVQISLGPFEYKGKAPKDVTKYGPVLIDNESVYTGDWNSLKLRHGRGVQIWNDGAHYEGFWCNDKREGKGRMIYYNGNYYEGQWKDDKCHGFGTFVENNGAKYEGGWENGQKHGDGVETDAEGNVYEGIFENGQKHGKGKMQYSNGNFYEGEFCNGSNEGNGIYQWNDGRRYEGQWENNKMHGKGVFNWSDGRVYDGEYYEDKKNGLGTFIWPDGRKYEGQWKNDKQDGDGIYTTKLGAKKGTWKNGKRINE</sequence>
<dbReference type="Proteomes" id="UP000187209">
    <property type="component" value="Unassembled WGS sequence"/>
</dbReference>
<evidence type="ECO:0000313" key="3">
    <source>
        <dbReference type="Proteomes" id="UP000187209"/>
    </source>
</evidence>
<dbReference type="SMART" id="SM00698">
    <property type="entry name" value="MORN"/>
    <property type="match status" value="9"/>
</dbReference>
<dbReference type="GO" id="GO:0005829">
    <property type="term" value="C:cytosol"/>
    <property type="evidence" value="ECO:0007669"/>
    <property type="project" value="TreeGrafter"/>
</dbReference>
<dbReference type="Pfam" id="PF02493">
    <property type="entry name" value="MORN"/>
    <property type="match status" value="9"/>
</dbReference>
<comment type="caution">
    <text evidence="2">The sequence shown here is derived from an EMBL/GenBank/DDBJ whole genome shotgun (WGS) entry which is preliminary data.</text>
</comment>